<evidence type="ECO:0000256" key="1">
    <source>
        <dbReference type="ARBA" id="ARBA00022723"/>
    </source>
</evidence>
<feature type="zinc finger region" description="dksA C4-type" evidence="4">
    <location>
        <begin position="89"/>
        <end position="113"/>
    </location>
</feature>
<reference evidence="6 7" key="1">
    <citation type="submission" date="2022-12" db="EMBL/GenBank/DDBJ databases">
        <title>Microbacterium terricola strain KV-448 chromosome, complete genome.</title>
        <authorList>
            <person name="Oshima T."/>
            <person name="Moriya T."/>
            <person name="Bessho Y."/>
        </authorList>
    </citation>
    <scope>NUCLEOTIDE SEQUENCE [LARGE SCALE GENOMIC DNA]</scope>
    <source>
        <strain evidence="6 7">KV-448</strain>
    </source>
</reference>
<dbReference type="InterPro" id="IPR000962">
    <property type="entry name" value="Znf_DskA_TraR"/>
</dbReference>
<evidence type="ECO:0000256" key="2">
    <source>
        <dbReference type="ARBA" id="ARBA00022771"/>
    </source>
</evidence>
<dbReference type="PANTHER" id="PTHR33823">
    <property type="entry name" value="RNA POLYMERASE-BINDING TRANSCRIPTION FACTOR DKSA-RELATED"/>
    <property type="match status" value="1"/>
</dbReference>
<accession>A0ABM8DXP2</accession>
<name>A0ABM8DXP2_9MICO</name>
<proteinExistence type="predicted"/>
<keyword evidence="1" id="KW-0479">Metal-binding</keyword>
<dbReference type="PANTHER" id="PTHR33823:SF4">
    <property type="entry name" value="GENERAL STRESS PROTEIN 16O"/>
    <property type="match status" value="1"/>
</dbReference>
<evidence type="ECO:0000313" key="6">
    <source>
        <dbReference type="EMBL" id="BDV30438.1"/>
    </source>
</evidence>
<dbReference type="SUPFAM" id="SSF57716">
    <property type="entry name" value="Glucocorticoid receptor-like (DNA-binding domain)"/>
    <property type="match status" value="1"/>
</dbReference>
<gene>
    <name evidence="6" type="ORF">Microterr_10980</name>
</gene>
<dbReference type="PROSITE" id="PS51128">
    <property type="entry name" value="ZF_DKSA_2"/>
    <property type="match status" value="1"/>
</dbReference>
<evidence type="ECO:0000256" key="3">
    <source>
        <dbReference type="ARBA" id="ARBA00022833"/>
    </source>
</evidence>
<organism evidence="6 7">
    <name type="scientific">Microbacterium terricola</name>
    <dbReference type="NCBI Taxonomy" id="344163"/>
    <lineage>
        <taxon>Bacteria</taxon>
        <taxon>Bacillati</taxon>
        <taxon>Actinomycetota</taxon>
        <taxon>Actinomycetes</taxon>
        <taxon>Micrococcales</taxon>
        <taxon>Microbacteriaceae</taxon>
        <taxon>Microbacterium</taxon>
    </lineage>
</organism>
<evidence type="ECO:0000313" key="7">
    <source>
        <dbReference type="Proteomes" id="UP001317779"/>
    </source>
</evidence>
<dbReference type="Gene3D" id="1.20.120.910">
    <property type="entry name" value="DksA, coiled-coil domain"/>
    <property type="match status" value="1"/>
</dbReference>
<feature type="domain" description="Zinc finger DksA/TraR C4-type" evidence="5">
    <location>
        <begin position="84"/>
        <end position="116"/>
    </location>
</feature>
<evidence type="ECO:0000256" key="4">
    <source>
        <dbReference type="PROSITE-ProRule" id="PRU00510"/>
    </source>
</evidence>
<protein>
    <submittedName>
        <fullName evidence="6">DnaK suppressor protein</fullName>
    </submittedName>
</protein>
<dbReference type="EMBL" id="AP027141">
    <property type="protein sequence ID" value="BDV30438.1"/>
    <property type="molecule type" value="Genomic_DNA"/>
</dbReference>
<dbReference type="Proteomes" id="UP001317779">
    <property type="component" value="Chromosome"/>
</dbReference>
<keyword evidence="7" id="KW-1185">Reference proteome</keyword>
<dbReference type="Pfam" id="PF01258">
    <property type="entry name" value="zf-dskA_traR"/>
    <property type="match status" value="1"/>
</dbReference>
<keyword evidence="2" id="KW-0863">Zinc-finger</keyword>
<keyword evidence="3" id="KW-0862">Zinc</keyword>
<evidence type="ECO:0000259" key="5">
    <source>
        <dbReference type="Pfam" id="PF01258"/>
    </source>
</evidence>
<sequence length="119" mass="12919">MGTARDRAGADLDARRAEIEARVATLDAEIEQLRADRAVDSADDEHDPEGVTLSTEWSRLVGLRDGAARERAEIVAAEERRTTGTYGVCVDCGRRIPSARMHARPEAQRCVACAEKAGL</sequence>
<dbReference type="RefSeq" id="WP_263795699.1">
    <property type="nucleotide sequence ID" value="NZ_AP027141.1"/>
</dbReference>